<accession>A0A5J4WJK2</accession>
<evidence type="ECO:0000256" key="1">
    <source>
        <dbReference type="SAM" id="MobiDB-lite"/>
    </source>
</evidence>
<dbReference type="Proteomes" id="UP000324800">
    <property type="component" value="Unassembled WGS sequence"/>
</dbReference>
<proteinExistence type="predicted"/>
<dbReference type="AlphaFoldDB" id="A0A5J4WJK2"/>
<feature type="compositionally biased region" description="Basic and acidic residues" evidence="1">
    <location>
        <begin position="158"/>
        <end position="178"/>
    </location>
</feature>
<evidence type="ECO:0000313" key="2">
    <source>
        <dbReference type="EMBL" id="KAA6394485.1"/>
    </source>
</evidence>
<organism evidence="2 3">
    <name type="scientific">Streblomastix strix</name>
    <dbReference type="NCBI Taxonomy" id="222440"/>
    <lineage>
        <taxon>Eukaryota</taxon>
        <taxon>Metamonada</taxon>
        <taxon>Preaxostyla</taxon>
        <taxon>Oxymonadida</taxon>
        <taxon>Streblomastigidae</taxon>
        <taxon>Streblomastix</taxon>
    </lineage>
</organism>
<dbReference type="EMBL" id="SNRW01001934">
    <property type="protein sequence ID" value="KAA6394485.1"/>
    <property type="molecule type" value="Genomic_DNA"/>
</dbReference>
<evidence type="ECO:0000313" key="3">
    <source>
        <dbReference type="Proteomes" id="UP000324800"/>
    </source>
</evidence>
<reference evidence="2 3" key="1">
    <citation type="submission" date="2019-03" db="EMBL/GenBank/DDBJ databases">
        <title>Single cell metagenomics reveals metabolic interactions within the superorganism composed of flagellate Streblomastix strix and complex community of Bacteroidetes bacteria on its surface.</title>
        <authorList>
            <person name="Treitli S.C."/>
            <person name="Kolisko M."/>
            <person name="Husnik F."/>
            <person name="Keeling P."/>
            <person name="Hampl V."/>
        </authorList>
    </citation>
    <scope>NUCLEOTIDE SEQUENCE [LARGE SCALE GENOMIC DNA]</scope>
    <source>
        <strain evidence="2">ST1C</strain>
    </source>
</reference>
<name>A0A5J4WJK2_9EUKA</name>
<sequence>MSIFTKSTSSDQRISNTLSSGENADVLDEFNNSIGQIKGHEKDSAFLKRFLQLIVIGFTSKKAEMTEIIKTTSLAGTLLQILKNLSAHEENEQVIITAILCSIGALERVKQMAFQAQKDGHACGGDFIIWGESQEKLEELQRVFERSQQEISKQKGQNQEDIKPKEQQRETLVEESDTLRKEMEGFKNAALHKEMKNINQQQSNENEDLILASSDIDTTDKDGKKKKSTQKENEKQQKKDKDNEKELKGKKLKETEKEKDKLDKDKIKAQKGDQSKTMILNESAKLRKIEEEEEEKAEEIIPLKPRLIKHVFEKGVFRVSNKFKGSDNSRRFGFIADGEELFNNIPVQGKNFRAITYDEKKGIIRLGWQEIFRWIPTKAEYRITFEVDLREDAPNHTLRIFYEYEESPILFVNVPKQLKIYLAHDNLPGTKYENIIFQIPKPTKEKTGEYERLIDYNMDLSK</sequence>
<protein>
    <submittedName>
        <fullName evidence="2">Uncharacterized protein</fullName>
    </submittedName>
</protein>
<gene>
    <name evidence="2" type="ORF">EZS28_009991</name>
</gene>
<feature type="compositionally biased region" description="Basic and acidic residues" evidence="1">
    <location>
        <begin position="218"/>
        <end position="274"/>
    </location>
</feature>
<feature type="region of interest" description="Disordered" evidence="1">
    <location>
        <begin position="202"/>
        <end position="276"/>
    </location>
</feature>
<comment type="caution">
    <text evidence="2">The sequence shown here is derived from an EMBL/GenBank/DDBJ whole genome shotgun (WGS) entry which is preliminary data.</text>
</comment>
<feature type="region of interest" description="Disordered" evidence="1">
    <location>
        <begin position="148"/>
        <end position="178"/>
    </location>
</feature>